<reference evidence="2" key="1">
    <citation type="submission" date="2021-12" db="EMBL/GenBank/DDBJ databases">
        <authorList>
            <person name="King R."/>
        </authorList>
    </citation>
    <scope>NUCLEOTIDE SEQUENCE</scope>
</reference>
<name>A0A9P0B9D7_BRAAE</name>
<dbReference type="Proteomes" id="UP001154078">
    <property type="component" value="Chromosome 6"/>
</dbReference>
<gene>
    <name evidence="2" type="ORF">MELIAE_LOCUS8854</name>
</gene>
<dbReference type="OrthoDB" id="6782755at2759"/>
<sequence>MEEITKMFESLPVKMSNIQTDLQEIKNGMQLQREEIISIKEDISNNKLEWKREEEEELVEKIMETEERLERLEKEKIRNNIVITGIKIDLMNKREIIKELETSVEKEIGIKVQFNKAIKLKEDSYIVELRNWEDKVEVMKKKRIFLREVLFT</sequence>
<evidence type="ECO:0000256" key="1">
    <source>
        <dbReference type="SAM" id="Coils"/>
    </source>
</evidence>
<evidence type="ECO:0000313" key="2">
    <source>
        <dbReference type="EMBL" id="CAH0558553.1"/>
    </source>
</evidence>
<keyword evidence="1" id="KW-0175">Coiled coil</keyword>
<proteinExistence type="predicted"/>
<dbReference type="AlphaFoldDB" id="A0A9P0B9D7"/>
<dbReference type="EMBL" id="OV121137">
    <property type="protein sequence ID" value="CAH0558553.1"/>
    <property type="molecule type" value="Genomic_DNA"/>
</dbReference>
<feature type="coiled-coil region" evidence="1">
    <location>
        <begin position="45"/>
        <end position="82"/>
    </location>
</feature>
<accession>A0A9P0B9D7</accession>
<organism evidence="2 3">
    <name type="scientific">Brassicogethes aeneus</name>
    <name type="common">Rape pollen beetle</name>
    <name type="synonym">Meligethes aeneus</name>
    <dbReference type="NCBI Taxonomy" id="1431903"/>
    <lineage>
        <taxon>Eukaryota</taxon>
        <taxon>Metazoa</taxon>
        <taxon>Ecdysozoa</taxon>
        <taxon>Arthropoda</taxon>
        <taxon>Hexapoda</taxon>
        <taxon>Insecta</taxon>
        <taxon>Pterygota</taxon>
        <taxon>Neoptera</taxon>
        <taxon>Endopterygota</taxon>
        <taxon>Coleoptera</taxon>
        <taxon>Polyphaga</taxon>
        <taxon>Cucujiformia</taxon>
        <taxon>Nitidulidae</taxon>
        <taxon>Meligethinae</taxon>
        <taxon>Brassicogethes</taxon>
    </lineage>
</organism>
<keyword evidence="3" id="KW-1185">Reference proteome</keyword>
<protein>
    <submittedName>
        <fullName evidence="2">Uncharacterized protein</fullName>
    </submittedName>
</protein>
<evidence type="ECO:0000313" key="3">
    <source>
        <dbReference type="Proteomes" id="UP001154078"/>
    </source>
</evidence>